<evidence type="ECO:0000256" key="6">
    <source>
        <dbReference type="SAM" id="Phobius"/>
    </source>
</evidence>
<dbReference type="STRING" id="504472.Slin_2178"/>
<evidence type="ECO:0000256" key="2">
    <source>
        <dbReference type="ARBA" id="ARBA00022475"/>
    </source>
</evidence>
<dbReference type="eggNOG" id="COG0577">
    <property type="taxonomic scope" value="Bacteria"/>
</dbReference>
<feature type="transmembrane region" description="Helical" evidence="6">
    <location>
        <begin position="667"/>
        <end position="691"/>
    </location>
</feature>
<keyword evidence="2" id="KW-1003">Cell membrane</keyword>
<dbReference type="Pfam" id="PF02687">
    <property type="entry name" value="FtsX"/>
    <property type="match status" value="2"/>
</dbReference>
<proteinExistence type="predicted"/>
<feature type="domain" description="ABC3 transporter permease C-terminal" evidence="7">
    <location>
        <begin position="286"/>
        <end position="401"/>
    </location>
</feature>
<dbReference type="RefSeq" id="WP_012926747.1">
    <property type="nucleotide sequence ID" value="NC_013730.1"/>
</dbReference>
<evidence type="ECO:0000256" key="1">
    <source>
        <dbReference type="ARBA" id="ARBA00004651"/>
    </source>
</evidence>
<feature type="transmembrane region" description="Helical" evidence="6">
    <location>
        <begin position="330"/>
        <end position="355"/>
    </location>
</feature>
<keyword evidence="5 6" id="KW-0472">Membrane</keyword>
<dbReference type="InterPro" id="IPR025857">
    <property type="entry name" value="MacB_PCD"/>
</dbReference>
<reference evidence="9 10" key="1">
    <citation type="journal article" date="2010" name="Stand. Genomic Sci.">
        <title>Complete genome sequence of Spirosoma linguale type strain (1).</title>
        <authorList>
            <person name="Lail K."/>
            <person name="Sikorski J."/>
            <person name="Saunders E."/>
            <person name="Lapidus A."/>
            <person name="Glavina Del Rio T."/>
            <person name="Copeland A."/>
            <person name="Tice H."/>
            <person name="Cheng J.-F."/>
            <person name="Lucas S."/>
            <person name="Nolan M."/>
            <person name="Bruce D."/>
            <person name="Goodwin L."/>
            <person name="Pitluck S."/>
            <person name="Ivanova N."/>
            <person name="Mavromatis K."/>
            <person name="Ovchinnikova G."/>
            <person name="Pati A."/>
            <person name="Chen A."/>
            <person name="Palaniappan K."/>
            <person name="Land M."/>
            <person name="Hauser L."/>
            <person name="Chang Y.-J."/>
            <person name="Jeffries C.D."/>
            <person name="Chain P."/>
            <person name="Brettin T."/>
            <person name="Detter J.C."/>
            <person name="Schuetze A."/>
            <person name="Rohde M."/>
            <person name="Tindall B.J."/>
            <person name="Goeker M."/>
            <person name="Bristow J."/>
            <person name="Eisen J.A."/>
            <person name="Markowitz V."/>
            <person name="Hugenholtz P."/>
            <person name="Kyrpides N.C."/>
            <person name="Klenk H.-P."/>
            <person name="Chen F."/>
        </authorList>
    </citation>
    <scope>NUCLEOTIDE SEQUENCE [LARGE SCALE GENOMIC DNA]</scope>
    <source>
        <strain evidence="10">ATCC 33905 / DSM 74 / LMG 10896 / Claus 1</strain>
    </source>
</reference>
<sequence length="790" mass="88873">MLRNYWITTWRNLVRNRSYTLINLIGLTLGLGVAIMLFWIVRFEYSFDRYHRNNGRLYQVRSHDKYGEANSHVPQGIIKALQTQFPGVAKAASVKGTGNTVSVKIGQQVVNATGFFYAPPTLADMIDLVWVSGSPKQSLTAPNQVVLDEKTAQQWFGHNALGKTLRLDNVATLTVSGIIRNVKPNSMLPIRVLVSYATLPIVQEMYKNENHWGGGDSKFHGYVLLEPGALPTTIETGLNRLAARHRKESDYISYDLMPLPDAHFDSDIDAFNYTIAGWMVYTLAGIGVLLISLAGINFINLATVQATQRSREIAVRKVLGSSRSQLISQFFGETALLVFLAIGLGSLLATQLIQFADRLLNTQVGQSTIWNGSTLIFLLSLGTLVTLLAGSYPALVLSGFQPVRVLRGRFSGPRRGIPLRQTLVVVQFVIAQVLVICTLLGIKQIRYMYQKDLGFDKQSVVTVDMPERDNVVLRERFRQQLRQHPEIKDVAFGLTTPSSSHNWWWNTVRHRNLPNGEYTFRFQHVDTNYFQFFKIPLVAGRSWNRADTNTVAIINEKAARDLGFQTPERAIGERINLYYDKPFTILGVVKDYHSQSLRSSIVPHIFLYTDGNFQTASIRIDPQQTTKAIAHIEQYWKGLFPNAYFRPTFLDQDLRAFYDDERKLTNFLTLFAFVGIFIGCLGLFGLVSFVVTQRTKEIGVRKVLGASVAGIVALLSKDFLKLVLIAFMIASPIAYYAMSQFLKDYEYKITIEWWVFALAGLLGVSIALLTVSFQSVKAALMNPVNSLRSD</sequence>
<feature type="domain" description="ABC3 transporter permease C-terminal" evidence="7">
    <location>
        <begin position="670"/>
        <end position="783"/>
    </location>
</feature>
<keyword evidence="10" id="KW-1185">Reference proteome</keyword>
<protein>
    <recommendedName>
        <fullName evidence="11">FtsX-like permease family protein</fullName>
    </recommendedName>
</protein>
<dbReference type="Proteomes" id="UP000002028">
    <property type="component" value="Chromosome"/>
</dbReference>
<dbReference type="EMBL" id="CP001769">
    <property type="protein sequence ID" value="ADB38203.1"/>
    <property type="molecule type" value="Genomic_DNA"/>
</dbReference>
<feature type="transmembrane region" description="Helical" evidence="6">
    <location>
        <begin position="21"/>
        <end position="41"/>
    </location>
</feature>
<comment type="subcellular location">
    <subcellularLocation>
        <location evidence="1">Cell membrane</location>
        <topology evidence="1">Multi-pass membrane protein</topology>
    </subcellularLocation>
</comment>
<dbReference type="PANTHER" id="PTHR30572">
    <property type="entry name" value="MEMBRANE COMPONENT OF TRANSPORTER-RELATED"/>
    <property type="match status" value="1"/>
</dbReference>
<keyword evidence="4 6" id="KW-1133">Transmembrane helix</keyword>
<dbReference type="InterPro" id="IPR003838">
    <property type="entry name" value="ABC3_permease_C"/>
</dbReference>
<evidence type="ECO:0000256" key="3">
    <source>
        <dbReference type="ARBA" id="ARBA00022692"/>
    </source>
</evidence>
<evidence type="ECO:0000259" key="8">
    <source>
        <dbReference type="Pfam" id="PF12704"/>
    </source>
</evidence>
<organism evidence="9 10">
    <name type="scientific">Spirosoma linguale (strain ATCC 33905 / DSM 74 / LMG 10896 / Claus 1)</name>
    <dbReference type="NCBI Taxonomy" id="504472"/>
    <lineage>
        <taxon>Bacteria</taxon>
        <taxon>Pseudomonadati</taxon>
        <taxon>Bacteroidota</taxon>
        <taxon>Cytophagia</taxon>
        <taxon>Cytophagales</taxon>
        <taxon>Cytophagaceae</taxon>
        <taxon>Spirosoma</taxon>
    </lineage>
</organism>
<accession>D2QDS3</accession>
<evidence type="ECO:0000313" key="10">
    <source>
        <dbReference type="Proteomes" id="UP000002028"/>
    </source>
</evidence>
<dbReference type="GO" id="GO:0022857">
    <property type="term" value="F:transmembrane transporter activity"/>
    <property type="evidence" value="ECO:0007669"/>
    <property type="project" value="TreeGrafter"/>
</dbReference>
<feature type="transmembrane region" description="Helical" evidence="6">
    <location>
        <begin position="375"/>
        <end position="400"/>
    </location>
</feature>
<name>D2QDS3_SPILD</name>
<feature type="transmembrane region" description="Helical" evidence="6">
    <location>
        <begin position="754"/>
        <end position="773"/>
    </location>
</feature>
<evidence type="ECO:0000256" key="4">
    <source>
        <dbReference type="ARBA" id="ARBA00022989"/>
    </source>
</evidence>
<feature type="domain" description="MacB-like periplasmic core" evidence="8">
    <location>
        <begin position="20"/>
        <end position="238"/>
    </location>
</feature>
<dbReference type="Pfam" id="PF12704">
    <property type="entry name" value="MacB_PCD"/>
    <property type="match status" value="2"/>
</dbReference>
<keyword evidence="3 6" id="KW-0812">Transmembrane</keyword>
<gene>
    <name evidence="9" type="ordered locus">Slin_2178</name>
</gene>
<feature type="transmembrane region" description="Helical" evidence="6">
    <location>
        <begin position="421"/>
        <end position="442"/>
    </location>
</feature>
<dbReference type="GO" id="GO:0005886">
    <property type="term" value="C:plasma membrane"/>
    <property type="evidence" value="ECO:0007669"/>
    <property type="project" value="UniProtKB-SubCell"/>
</dbReference>
<evidence type="ECO:0000313" key="9">
    <source>
        <dbReference type="EMBL" id="ADB38203.1"/>
    </source>
</evidence>
<dbReference type="AlphaFoldDB" id="D2QDS3"/>
<dbReference type="KEGG" id="sli:Slin_2178"/>
<dbReference type="PANTHER" id="PTHR30572:SF18">
    <property type="entry name" value="ABC-TYPE MACROLIDE FAMILY EXPORT SYSTEM PERMEASE COMPONENT 2"/>
    <property type="match status" value="1"/>
</dbReference>
<feature type="transmembrane region" description="Helical" evidence="6">
    <location>
        <begin position="722"/>
        <end position="742"/>
    </location>
</feature>
<evidence type="ECO:0000256" key="5">
    <source>
        <dbReference type="ARBA" id="ARBA00023136"/>
    </source>
</evidence>
<evidence type="ECO:0000259" key="7">
    <source>
        <dbReference type="Pfam" id="PF02687"/>
    </source>
</evidence>
<dbReference type="InterPro" id="IPR050250">
    <property type="entry name" value="Macrolide_Exporter_MacB"/>
</dbReference>
<feature type="transmembrane region" description="Helical" evidence="6">
    <location>
        <begin position="278"/>
        <end position="301"/>
    </location>
</feature>
<dbReference type="HOGENOM" id="CLU_008713_1_0_10"/>
<feature type="domain" description="MacB-like periplasmic core" evidence="8">
    <location>
        <begin position="480"/>
        <end position="624"/>
    </location>
</feature>
<evidence type="ECO:0008006" key="11">
    <source>
        <dbReference type="Google" id="ProtNLM"/>
    </source>
</evidence>